<dbReference type="Proteomes" id="UP000821866">
    <property type="component" value="Chromosome 1"/>
</dbReference>
<dbReference type="InterPro" id="IPR001680">
    <property type="entry name" value="WD40_rpt"/>
</dbReference>
<keyword evidence="2" id="KW-0677">Repeat</keyword>
<dbReference type="Gene3D" id="2.130.10.10">
    <property type="entry name" value="YVTN repeat-like/Quinoprotein amine dehydrogenase"/>
    <property type="match status" value="1"/>
</dbReference>
<comment type="caution">
    <text evidence="4">The sequence shown here is derived from an EMBL/GenBank/DDBJ whole genome shotgun (WGS) entry which is preliminary data.</text>
</comment>
<dbReference type="InterPro" id="IPR036322">
    <property type="entry name" value="WD40_repeat_dom_sf"/>
</dbReference>
<keyword evidence="1 3" id="KW-0853">WD repeat</keyword>
<reference evidence="4" key="1">
    <citation type="journal article" date="2020" name="Cell">
        <title>Large-Scale Comparative Analyses of Tick Genomes Elucidate Their Genetic Diversity and Vector Capacities.</title>
        <authorList>
            <consortium name="Tick Genome and Microbiome Consortium (TIGMIC)"/>
            <person name="Jia N."/>
            <person name="Wang J."/>
            <person name="Shi W."/>
            <person name="Du L."/>
            <person name="Sun Y."/>
            <person name="Zhan W."/>
            <person name="Jiang J.F."/>
            <person name="Wang Q."/>
            <person name="Zhang B."/>
            <person name="Ji P."/>
            <person name="Bell-Sakyi L."/>
            <person name="Cui X.M."/>
            <person name="Yuan T.T."/>
            <person name="Jiang B.G."/>
            <person name="Yang W.F."/>
            <person name="Lam T.T."/>
            <person name="Chang Q.C."/>
            <person name="Ding S.J."/>
            <person name="Wang X.J."/>
            <person name="Zhu J.G."/>
            <person name="Ruan X.D."/>
            <person name="Zhao L."/>
            <person name="Wei J.T."/>
            <person name="Ye R.Z."/>
            <person name="Que T.C."/>
            <person name="Du C.H."/>
            <person name="Zhou Y.H."/>
            <person name="Cheng J.X."/>
            <person name="Dai P.F."/>
            <person name="Guo W.B."/>
            <person name="Han X.H."/>
            <person name="Huang E.J."/>
            <person name="Li L.F."/>
            <person name="Wei W."/>
            <person name="Gao Y.C."/>
            <person name="Liu J.Z."/>
            <person name="Shao H.Z."/>
            <person name="Wang X."/>
            <person name="Wang C.C."/>
            <person name="Yang T.C."/>
            <person name="Huo Q.B."/>
            <person name="Li W."/>
            <person name="Chen H.Y."/>
            <person name="Chen S.E."/>
            <person name="Zhou L.G."/>
            <person name="Ni X.B."/>
            <person name="Tian J.H."/>
            <person name="Sheng Y."/>
            <person name="Liu T."/>
            <person name="Pan Y.S."/>
            <person name="Xia L.Y."/>
            <person name="Li J."/>
            <person name="Zhao F."/>
            <person name="Cao W.C."/>
        </authorList>
    </citation>
    <scope>NUCLEOTIDE SEQUENCE</scope>
    <source>
        <strain evidence="4">Rmic-2018</strain>
    </source>
</reference>
<proteinExistence type="predicted"/>
<dbReference type="InterPro" id="IPR015943">
    <property type="entry name" value="WD40/YVTN_repeat-like_dom_sf"/>
</dbReference>
<reference evidence="4" key="2">
    <citation type="submission" date="2021-09" db="EMBL/GenBank/DDBJ databases">
        <authorList>
            <person name="Jia N."/>
            <person name="Wang J."/>
            <person name="Shi W."/>
            <person name="Du L."/>
            <person name="Sun Y."/>
            <person name="Zhan W."/>
            <person name="Jiang J."/>
            <person name="Wang Q."/>
            <person name="Zhang B."/>
            <person name="Ji P."/>
            <person name="Sakyi L.B."/>
            <person name="Cui X."/>
            <person name="Yuan T."/>
            <person name="Jiang B."/>
            <person name="Yang W."/>
            <person name="Lam T.T.-Y."/>
            <person name="Chang Q."/>
            <person name="Ding S."/>
            <person name="Wang X."/>
            <person name="Zhu J."/>
            <person name="Ruan X."/>
            <person name="Zhao L."/>
            <person name="Wei J."/>
            <person name="Que T."/>
            <person name="Du C."/>
            <person name="Cheng J."/>
            <person name="Dai P."/>
            <person name="Han X."/>
            <person name="Huang E."/>
            <person name="Gao Y."/>
            <person name="Liu J."/>
            <person name="Shao H."/>
            <person name="Ye R."/>
            <person name="Li L."/>
            <person name="Wei W."/>
            <person name="Wang X."/>
            <person name="Wang C."/>
            <person name="Huo Q."/>
            <person name="Li W."/>
            <person name="Guo W."/>
            <person name="Chen H."/>
            <person name="Chen S."/>
            <person name="Zhou L."/>
            <person name="Zhou L."/>
            <person name="Ni X."/>
            <person name="Tian J."/>
            <person name="Zhou Y."/>
            <person name="Sheng Y."/>
            <person name="Liu T."/>
            <person name="Pan Y."/>
            <person name="Xia L."/>
            <person name="Li J."/>
            <person name="Zhao F."/>
            <person name="Cao W."/>
        </authorList>
    </citation>
    <scope>NUCLEOTIDE SEQUENCE</scope>
    <source>
        <strain evidence="4">Rmic-2018</strain>
        <tissue evidence="4">Larvae</tissue>
    </source>
</reference>
<evidence type="ECO:0000313" key="4">
    <source>
        <dbReference type="EMBL" id="KAH8040832.1"/>
    </source>
</evidence>
<evidence type="ECO:0000313" key="5">
    <source>
        <dbReference type="Proteomes" id="UP000821866"/>
    </source>
</evidence>
<evidence type="ECO:0000256" key="2">
    <source>
        <dbReference type="ARBA" id="ARBA00022737"/>
    </source>
</evidence>
<dbReference type="PROSITE" id="PS00678">
    <property type="entry name" value="WD_REPEATS_1"/>
    <property type="match status" value="1"/>
</dbReference>
<name>A0A9J6F412_RHIMP</name>
<organism evidence="4 5">
    <name type="scientific">Rhipicephalus microplus</name>
    <name type="common">Cattle tick</name>
    <name type="synonym">Boophilus microplus</name>
    <dbReference type="NCBI Taxonomy" id="6941"/>
    <lineage>
        <taxon>Eukaryota</taxon>
        <taxon>Metazoa</taxon>
        <taxon>Ecdysozoa</taxon>
        <taxon>Arthropoda</taxon>
        <taxon>Chelicerata</taxon>
        <taxon>Arachnida</taxon>
        <taxon>Acari</taxon>
        <taxon>Parasitiformes</taxon>
        <taxon>Ixodida</taxon>
        <taxon>Ixodoidea</taxon>
        <taxon>Ixodidae</taxon>
        <taxon>Rhipicephalinae</taxon>
        <taxon>Rhipicephalus</taxon>
        <taxon>Boophilus</taxon>
    </lineage>
</organism>
<feature type="repeat" description="WD" evidence="3">
    <location>
        <begin position="134"/>
        <end position="175"/>
    </location>
</feature>
<evidence type="ECO:0000256" key="3">
    <source>
        <dbReference type="PROSITE-ProRule" id="PRU00221"/>
    </source>
</evidence>
<protein>
    <submittedName>
        <fullName evidence="4">Uncharacterized protein</fullName>
    </submittedName>
</protein>
<dbReference type="PROSITE" id="PS50082">
    <property type="entry name" value="WD_REPEATS_2"/>
    <property type="match status" value="1"/>
</dbReference>
<accession>A0A9J6F412</accession>
<evidence type="ECO:0000256" key="1">
    <source>
        <dbReference type="ARBA" id="ARBA00022574"/>
    </source>
</evidence>
<dbReference type="InterPro" id="IPR019775">
    <property type="entry name" value="WD40_repeat_CS"/>
</dbReference>
<dbReference type="SUPFAM" id="SSF50978">
    <property type="entry name" value="WD40 repeat-like"/>
    <property type="match status" value="1"/>
</dbReference>
<dbReference type="AlphaFoldDB" id="A0A9J6F412"/>
<gene>
    <name evidence="4" type="ORF">HPB51_013002</name>
</gene>
<dbReference type="EMBL" id="JABSTU010000001">
    <property type="protein sequence ID" value="KAH8040832.1"/>
    <property type="molecule type" value="Genomic_DNA"/>
</dbReference>
<dbReference type="VEuPathDB" id="VectorBase:LOC119178225"/>
<sequence>MNASSTHCTCQLKIVKPEILSLCTGRSMYRFKSSKYKNATPKVPKKGEVSASTFGFCHGFVTARQHRAAGFAFQGWVLDISVGAPQSFGNHIKASALHKVFSVDNRGWSQMIKIWRIPDGGVVPNVPQNSELVLQPGKSRIENLSFNPAVDCLLAAATDSALQIWDLVNQSELGNEEGWCFPRLAFCQDSFPVIASGLQGCVPFDLRDGWGGLRRLPIGELDSF</sequence>
<keyword evidence="5" id="KW-1185">Reference proteome</keyword>